<keyword evidence="1" id="KW-0472">Membrane</keyword>
<keyword evidence="3" id="KW-1185">Reference proteome</keyword>
<sequence length="57" mass="6254">MHNKSFITGFVAGKAFTLIALTAGALCIKSQVINPIKEKKQMIDNGRKRAARKRIAP</sequence>
<reference evidence="2 3" key="1">
    <citation type="submission" date="2018-09" db="EMBL/GenBank/DDBJ databases">
        <title>Genome sequencing of strain 1JSPR-7.</title>
        <authorList>
            <person name="Heo J."/>
            <person name="Kim S.-J."/>
            <person name="Kwon S.-W."/>
        </authorList>
    </citation>
    <scope>NUCLEOTIDE SEQUENCE [LARGE SCALE GENOMIC DNA]</scope>
    <source>
        <strain evidence="2 3">1JSPR-7</strain>
    </source>
</reference>
<evidence type="ECO:0000313" key="2">
    <source>
        <dbReference type="EMBL" id="AYF99702.1"/>
    </source>
</evidence>
<proteinExistence type="predicted"/>
<evidence type="ECO:0000256" key="1">
    <source>
        <dbReference type="SAM" id="Phobius"/>
    </source>
</evidence>
<protein>
    <submittedName>
        <fullName evidence="2">DUF3042 family protein</fullName>
    </submittedName>
</protein>
<accession>A0A387B7Q3</accession>
<dbReference type="Pfam" id="PF11240">
    <property type="entry name" value="DUF3042"/>
    <property type="match status" value="1"/>
</dbReference>
<gene>
    <name evidence="2" type="ORF">D7I46_00500</name>
</gene>
<dbReference type="Proteomes" id="UP000269374">
    <property type="component" value="Chromosome"/>
</dbReference>
<name>A0A387B7Q3_9LACT</name>
<dbReference type="EMBL" id="CP032627">
    <property type="protein sequence ID" value="AYF99702.1"/>
    <property type="molecule type" value="Genomic_DNA"/>
</dbReference>
<dbReference type="RefSeq" id="WP_120771092.1">
    <property type="nucleotide sequence ID" value="NZ_CP032627.1"/>
</dbReference>
<feature type="transmembrane region" description="Helical" evidence="1">
    <location>
        <begin position="6"/>
        <end position="28"/>
    </location>
</feature>
<evidence type="ECO:0000313" key="3">
    <source>
        <dbReference type="Proteomes" id="UP000269374"/>
    </source>
</evidence>
<dbReference type="InterPro" id="IPR021402">
    <property type="entry name" value="DUF3042"/>
</dbReference>
<organism evidence="2 3">
    <name type="scientific">Lactococcus allomyrinae</name>
    <dbReference type="NCBI Taxonomy" id="2419773"/>
    <lineage>
        <taxon>Bacteria</taxon>
        <taxon>Bacillati</taxon>
        <taxon>Bacillota</taxon>
        <taxon>Bacilli</taxon>
        <taxon>Lactobacillales</taxon>
        <taxon>Streptococcaceae</taxon>
        <taxon>Lactococcus</taxon>
    </lineage>
</organism>
<dbReference type="KEGG" id="lact:D7I46_00500"/>
<keyword evidence="1" id="KW-1133">Transmembrane helix</keyword>
<keyword evidence="1" id="KW-0812">Transmembrane</keyword>
<dbReference type="AlphaFoldDB" id="A0A387B7Q3"/>
<dbReference type="OrthoDB" id="2242880at2"/>